<dbReference type="InterPro" id="IPR036881">
    <property type="entry name" value="Glyco_hydro_3_C_sf"/>
</dbReference>
<dbReference type="PANTHER" id="PTHR30620">
    <property type="entry name" value="PERIPLASMIC BETA-GLUCOSIDASE-RELATED"/>
    <property type="match status" value="1"/>
</dbReference>
<dbReference type="InterPro" id="IPR002772">
    <property type="entry name" value="Glyco_hydro_3_C"/>
</dbReference>
<evidence type="ECO:0000256" key="1">
    <source>
        <dbReference type="ARBA" id="ARBA00000448"/>
    </source>
</evidence>
<dbReference type="PRINTS" id="PR00133">
    <property type="entry name" value="GLHYDRLASE3"/>
</dbReference>
<dbReference type="Proteomes" id="UP000239522">
    <property type="component" value="Unassembled WGS sequence"/>
</dbReference>
<protein>
    <recommendedName>
        <fullName evidence="3">beta-glucosidase</fullName>
        <ecNumber evidence="3">3.2.1.21</ecNumber>
    </recommendedName>
</protein>
<dbReference type="Gene3D" id="3.40.50.1700">
    <property type="entry name" value="Glycoside hydrolase family 3 C-terminal domain"/>
    <property type="match status" value="1"/>
</dbReference>
<keyword evidence="4" id="KW-0732">Signal</keyword>
<comment type="catalytic activity">
    <reaction evidence="1">
        <text>Hydrolysis of terminal, non-reducing beta-D-glucosyl residues with release of beta-D-glucose.</text>
        <dbReference type="EC" id="3.2.1.21"/>
    </reaction>
</comment>
<reference evidence="9 10" key="1">
    <citation type="submission" date="2016-11" db="EMBL/GenBank/DDBJ databases">
        <title>Trade-off between light-utilization and light-protection in marine flavobacteria.</title>
        <authorList>
            <person name="Kumagai Y."/>
        </authorList>
    </citation>
    <scope>NUCLEOTIDE SEQUENCE [LARGE SCALE GENOMIC DNA]</scope>
    <source>
        <strain evidence="9 10">ATCC 700397</strain>
    </source>
</reference>
<organism evidence="9 10">
    <name type="scientific">Polaribacter filamentus</name>
    <dbReference type="NCBI Taxonomy" id="53483"/>
    <lineage>
        <taxon>Bacteria</taxon>
        <taxon>Pseudomonadati</taxon>
        <taxon>Bacteroidota</taxon>
        <taxon>Flavobacteriia</taxon>
        <taxon>Flavobacteriales</taxon>
        <taxon>Flavobacteriaceae</taxon>
    </lineage>
</organism>
<evidence type="ECO:0000256" key="4">
    <source>
        <dbReference type="ARBA" id="ARBA00022729"/>
    </source>
</evidence>
<dbReference type="FunFam" id="2.60.40.10:FF:000495">
    <property type="entry name" value="Periplasmic beta-glucosidase"/>
    <property type="match status" value="1"/>
</dbReference>
<gene>
    <name evidence="9" type="ORF">BST83_11170</name>
</gene>
<dbReference type="RefSeq" id="WP_104809863.1">
    <property type="nucleotide sequence ID" value="NZ_MQUA01000013.1"/>
</dbReference>
<dbReference type="AlphaFoldDB" id="A0A2S7KYA5"/>
<dbReference type="GO" id="GO:0008422">
    <property type="term" value="F:beta-glucosidase activity"/>
    <property type="evidence" value="ECO:0007669"/>
    <property type="project" value="UniProtKB-EC"/>
</dbReference>
<dbReference type="Pfam" id="PF00933">
    <property type="entry name" value="Glyco_hydro_3"/>
    <property type="match status" value="1"/>
</dbReference>
<proteinExistence type="inferred from homology"/>
<dbReference type="InterPro" id="IPR017853">
    <property type="entry name" value="GH"/>
</dbReference>
<dbReference type="FunFam" id="3.20.20.300:FF:000005">
    <property type="entry name" value="Periplasmic beta-glucosidase"/>
    <property type="match status" value="1"/>
</dbReference>
<evidence type="ECO:0000256" key="3">
    <source>
        <dbReference type="ARBA" id="ARBA00012744"/>
    </source>
</evidence>
<keyword evidence="10" id="KW-1185">Reference proteome</keyword>
<dbReference type="PROSITE" id="PS51257">
    <property type="entry name" value="PROKAR_LIPOPROTEIN"/>
    <property type="match status" value="1"/>
</dbReference>
<accession>A0A2S7KYA5</accession>
<dbReference type="Pfam" id="PF01915">
    <property type="entry name" value="Glyco_hydro_3_C"/>
    <property type="match status" value="1"/>
</dbReference>
<dbReference type="SUPFAM" id="SSF51445">
    <property type="entry name" value="(Trans)glycosidases"/>
    <property type="match status" value="1"/>
</dbReference>
<dbReference type="Pfam" id="PF14310">
    <property type="entry name" value="Fn3-like"/>
    <property type="match status" value="1"/>
</dbReference>
<dbReference type="InterPro" id="IPR026891">
    <property type="entry name" value="Fn3-like"/>
</dbReference>
<dbReference type="EMBL" id="MQUA01000013">
    <property type="protein sequence ID" value="PQB07652.1"/>
    <property type="molecule type" value="Genomic_DNA"/>
</dbReference>
<dbReference type="SMART" id="SM01217">
    <property type="entry name" value="Fn3_like"/>
    <property type="match status" value="1"/>
</dbReference>
<dbReference type="InterPro" id="IPR036962">
    <property type="entry name" value="Glyco_hydro_3_N_sf"/>
</dbReference>
<keyword evidence="5 7" id="KW-0378">Hydrolase</keyword>
<dbReference type="EC" id="3.2.1.21" evidence="3"/>
<dbReference type="PROSITE" id="PS00775">
    <property type="entry name" value="GLYCOSYL_HYDROL_F3"/>
    <property type="match status" value="1"/>
</dbReference>
<dbReference type="InterPro" id="IPR013783">
    <property type="entry name" value="Ig-like_fold"/>
</dbReference>
<evidence type="ECO:0000256" key="6">
    <source>
        <dbReference type="ARBA" id="ARBA00023295"/>
    </source>
</evidence>
<dbReference type="OrthoDB" id="9805821at2"/>
<dbReference type="InterPro" id="IPR019800">
    <property type="entry name" value="Glyco_hydro_3_AS"/>
</dbReference>
<dbReference type="Gene3D" id="2.60.40.10">
    <property type="entry name" value="Immunoglobulins"/>
    <property type="match status" value="1"/>
</dbReference>
<evidence type="ECO:0000313" key="9">
    <source>
        <dbReference type="EMBL" id="PQB07652.1"/>
    </source>
</evidence>
<dbReference type="InterPro" id="IPR001764">
    <property type="entry name" value="Glyco_hydro_3_N"/>
</dbReference>
<dbReference type="Gene3D" id="3.20.20.300">
    <property type="entry name" value="Glycoside hydrolase, family 3, N-terminal domain"/>
    <property type="match status" value="1"/>
</dbReference>
<sequence length="753" mass="82928">MTNRILSLLLIIVTFLITISCSNSENTAVKKNKSTVFDQKVDSIMQLMTLQEKIGQTVMFSGSGAVTGPTVNTNFRKFIKEASVGAMLNVYSAKGTRELQKLAVEETRLGIPLLFGYDVIHGFKTIFPINLGLAASWDMANVEKGSRIAAEEASAAGIHWTFAPMVDVGRDPRWGRISEGAGEDVYLGSKMAKAYVKGFQGEDLSKTNTILACAKHFVGYGAAQAGRDYHTVNMGEGELRNVYLPPFKAAIDEGVETFMTAFNELNGVPATGSKFLYRDILRDEWNFSGFVVTDYTAINELVMHGFAKDNKDATRIAINAGIDMDMMSDANRLYLAELVKEGKVDIALIDDACRRILLSKYKLGLFDDPYKYADEQREKEVVSKPAFLEAARHSAAISSVLLKNNDKSLPLSSDKKIGLIGPLAKDKENIIGNWAAAGDRGGEAISIFEGIQEYTKDANILYVKGCEIEGDDESGFQAAINVARTSDIVVMVMGEDYDMSGEAASRTNINLPGKQTKLIESIRKAVPNKKIVLVLMNGRPLDLSAEDLLADAILETWFPGTMGGNGVADVLFGKYNPSGKLTVTFPRNIGQIPIYYNMKNTGRPIPKNNPKEDYKSNYLDVENSPLYVFGHGLSYTTFKYSNVELSSETISFSDTLIASVTITNTGDYDGHEVLQLYIHDRFASATRPVKELKGFEKVFLKKGESKTVSFEIKVEDLKFYNSEMIFGIEAGVFDIGIEGTSDFEFKKTFTLTE</sequence>
<evidence type="ECO:0000256" key="2">
    <source>
        <dbReference type="ARBA" id="ARBA00005336"/>
    </source>
</evidence>
<comment type="caution">
    <text evidence="9">The sequence shown here is derived from an EMBL/GenBank/DDBJ whole genome shotgun (WGS) entry which is preliminary data.</text>
</comment>
<dbReference type="SUPFAM" id="SSF52279">
    <property type="entry name" value="Beta-D-glucan exohydrolase, C-terminal domain"/>
    <property type="match status" value="1"/>
</dbReference>
<feature type="domain" description="Fibronectin type III-like" evidence="8">
    <location>
        <begin position="672"/>
        <end position="741"/>
    </location>
</feature>
<evidence type="ECO:0000259" key="8">
    <source>
        <dbReference type="SMART" id="SM01217"/>
    </source>
</evidence>
<dbReference type="PANTHER" id="PTHR30620:SF16">
    <property type="entry name" value="LYSOSOMAL BETA GLUCOSIDASE"/>
    <property type="match status" value="1"/>
</dbReference>
<name>A0A2S7KYA5_9FLAO</name>
<dbReference type="InterPro" id="IPR051915">
    <property type="entry name" value="Cellulose_Degrad_GH3"/>
</dbReference>
<comment type="similarity">
    <text evidence="2 7">Belongs to the glycosyl hydrolase 3 family.</text>
</comment>
<dbReference type="GO" id="GO:0009251">
    <property type="term" value="P:glucan catabolic process"/>
    <property type="evidence" value="ECO:0007669"/>
    <property type="project" value="TreeGrafter"/>
</dbReference>
<evidence type="ECO:0000256" key="7">
    <source>
        <dbReference type="RuleBase" id="RU361161"/>
    </source>
</evidence>
<evidence type="ECO:0000313" key="10">
    <source>
        <dbReference type="Proteomes" id="UP000239522"/>
    </source>
</evidence>
<evidence type="ECO:0000256" key="5">
    <source>
        <dbReference type="ARBA" id="ARBA00022801"/>
    </source>
</evidence>
<keyword evidence="6 7" id="KW-0326">Glycosidase</keyword>